<dbReference type="PANTHER" id="PTHR35492:SF1">
    <property type="entry name" value="TRANSDUCIN_WD40 REPEAT-LIKE SUPERFAMILY PROTEIN"/>
    <property type="match status" value="1"/>
</dbReference>
<proteinExistence type="inferred from homology"/>
<dbReference type="InterPro" id="IPR045289">
    <property type="entry name" value="At4g14310-like"/>
</dbReference>
<feature type="compositionally biased region" description="Polar residues" evidence="6">
    <location>
        <begin position="361"/>
        <end position="381"/>
    </location>
</feature>
<evidence type="ECO:0000256" key="4">
    <source>
        <dbReference type="ARBA" id="ARBA00022989"/>
    </source>
</evidence>
<dbReference type="InterPro" id="IPR015943">
    <property type="entry name" value="WD40/YVTN_repeat-like_dom_sf"/>
</dbReference>
<feature type="region of interest" description="Disordered" evidence="6">
    <location>
        <begin position="231"/>
        <end position="254"/>
    </location>
</feature>
<keyword evidence="9" id="KW-1185">Reference proteome</keyword>
<name>A0AAU9T7H2_THLAR</name>
<dbReference type="Pfam" id="PF25465">
    <property type="entry name" value="Beta-prop_At4g14310"/>
    <property type="match status" value="1"/>
</dbReference>
<feature type="compositionally biased region" description="Basic and acidic residues" evidence="6">
    <location>
        <begin position="150"/>
        <end position="168"/>
    </location>
</feature>
<evidence type="ECO:0000256" key="5">
    <source>
        <dbReference type="ARBA" id="ARBA00023136"/>
    </source>
</evidence>
<gene>
    <name evidence="8" type="ORF">TAV2_LOCUS24521</name>
</gene>
<feature type="compositionally biased region" description="Basic and acidic residues" evidence="6">
    <location>
        <begin position="320"/>
        <end position="329"/>
    </location>
</feature>
<keyword evidence="4" id="KW-1133">Transmembrane helix</keyword>
<dbReference type="InterPro" id="IPR007248">
    <property type="entry name" value="Mpv17_PMP22"/>
</dbReference>
<dbReference type="SUPFAM" id="SSF101908">
    <property type="entry name" value="Putative isomerase YbhE"/>
    <property type="match status" value="1"/>
</dbReference>
<evidence type="ECO:0000256" key="1">
    <source>
        <dbReference type="ARBA" id="ARBA00004141"/>
    </source>
</evidence>
<dbReference type="PANTHER" id="PTHR35492">
    <property type="entry name" value="TRANSDUCIN/WD40 REPEAT-LIKE SUPERFAMILY PROTEIN"/>
    <property type="match status" value="1"/>
</dbReference>
<dbReference type="Pfam" id="PF04117">
    <property type="entry name" value="Mpv17_PMP22"/>
    <property type="match status" value="1"/>
</dbReference>
<evidence type="ECO:0000313" key="9">
    <source>
        <dbReference type="Proteomes" id="UP000836841"/>
    </source>
</evidence>
<feature type="domain" description="At4g14310 8-bladed propeller" evidence="7">
    <location>
        <begin position="618"/>
        <end position="905"/>
    </location>
</feature>
<dbReference type="EMBL" id="OU466863">
    <property type="protein sequence ID" value="CAH2079202.1"/>
    <property type="molecule type" value="Genomic_DNA"/>
</dbReference>
<dbReference type="Proteomes" id="UP000836841">
    <property type="component" value="Chromosome 7"/>
</dbReference>
<dbReference type="InterPro" id="IPR057442">
    <property type="entry name" value="Beta-prop_At4g14310"/>
</dbReference>
<evidence type="ECO:0000256" key="2">
    <source>
        <dbReference type="ARBA" id="ARBA00006824"/>
    </source>
</evidence>
<feature type="compositionally biased region" description="Basic and acidic residues" evidence="6">
    <location>
        <begin position="115"/>
        <end position="138"/>
    </location>
</feature>
<feature type="region of interest" description="Disordered" evidence="6">
    <location>
        <begin position="410"/>
        <end position="445"/>
    </location>
</feature>
<dbReference type="Gene3D" id="2.130.10.10">
    <property type="entry name" value="YVTN repeat-like/Quinoprotein amine dehydrogenase"/>
    <property type="match status" value="1"/>
</dbReference>
<protein>
    <recommendedName>
        <fullName evidence="7">At4g14310 8-bladed propeller domain-containing protein</fullName>
    </recommendedName>
</protein>
<comment type="subcellular location">
    <subcellularLocation>
        <location evidence="1">Membrane</location>
        <topology evidence="1">Multi-pass membrane protein</topology>
    </subcellularLocation>
</comment>
<dbReference type="AlphaFoldDB" id="A0AAU9T7H2"/>
<keyword evidence="5" id="KW-0472">Membrane</keyword>
<feature type="region of interest" description="Disordered" evidence="6">
    <location>
        <begin position="1"/>
        <end position="198"/>
    </location>
</feature>
<evidence type="ECO:0000256" key="6">
    <source>
        <dbReference type="SAM" id="MobiDB-lite"/>
    </source>
</evidence>
<evidence type="ECO:0000313" key="8">
    <source>
        <dbReference type="EMBL" id="CAH2079202.1"/>
    </source>
</evidence>
<feature type="compositionally biased region" description="Basic and acidic residues" evidence="6">
    <location>
        <begin position="343"/>
        <end position="353"/>
    </location>
</feature>
<accession>A0AAU9T7H2</accession>
<evidence type="ECO:0000259" key="7">
    <source>
        <dbReference type="Pfam" id="PF25465"/>
    </source>
</evidence>
<feature type="compositionally biased region" description="Low complexity" evidence="6">
    <location>
        <begin position="93"/>
        <end position="108"/>
    </location>
</feature>
<feature type="compositionally biased region" description="Polar residues" evidence="6">
    <location>
        <begin position="170"/>
        <end position="190"/>
    </location>
</feature>
<feature type="region of interest" description="Disordered" evidence="6">
    <location>
        <begin position="308"/>
        <end position="394"/>
    </location>
</feature>
<keyword evidence="3" id="KW-0812">Transmembrane</keyword>
<comment type="similarity">
    <text evidence="2">Belongs to the peroxisomal membrane protein PXMP2/4 family.</text>
</comment>
<feature type="compositionally biased region" description="Polar residues" evidence="6">
    <location>
        <begin position="35"/>
        <end position="52"/>
    </location>
</feature>
<evidence type="ECO:0000256" key="3">
    <source>
        <dbReference type="ARBA" id="ARBA00022692"/>
    </source>
</evidence>
<reference evidence="8 9" key="1">
    <citation type="submission" date="2022-03" db="EMBL/GenBank/DDBJ databases">
        <authorList>
            <person name="Nunn A."/>
            <person name="Chopra R."/>
            <person name="Nunn A."/>
            <person name="Contreras Garrido A."/>
        </authorList>
    </citation>
    <scope>NUCLEOTIDE SEQUENCE [LARGE SCALE GENOMIC DNA]</scope>
</reference>
<feature type="compositionally biased region" description="Basic and acidic residues" evidence="6">
    <location>
        <begin position="433"/>
        <end position="442"/>
    </location>
</feature>
<sequence>MSAPSNRRRLKDINSGAGENPSSGKKPLRSVTPVPISSKNPSPTLQKSLSSKENPKPSHRTFGSTQKPALRPVPRIDKSAVRGGVGDGEGRVTRSTSSGFRGRSSSPSDLVRVFSDLRRRNESRVTGEKGESDQDKKSGYKASGFNQSESESKVGDRVCEETDEEVKAKTNLSSGPVKSSNFEGSRNSISDPKANDLLGVGEKSAAASKSDGRVEKIGKVTTVALRRKSMDNVGKAMEMSKEVRGNEGSSNVTAKYPSKLHEKLAFLEGKVKKIASDIKKTKDMLDLNNQDSSKVIISDIHQKITGIEKSMSHVVGGSGEGKKESERNKTNQVARAKPSVKGLNKEELEDRLFPHQRLLRSRTQSKASSQVSKGHGSTESNKAVDVGVKPSGPAEENSIALEFLASLDKEKDTSGSDQNVLESVEVQEMDTEEPSKENDSSKDVNLTPNLAEILRADEALEEIDEEENRDEMELEEIEEGCMYQLNDIGSKTSTGGWFVSEGEAVILAHDDGSCSYYDVANCEVKAVYNPPDGMSPNTWRDCWVVRAPGADGCSGRYVVAASAGNTLESGFCSWDFYTKDIKALHIEDGSSRASRTALAPLSNNTSRGRNTLSCSLIPETQQWWYRPCGPLISSTASLQSVVKVFDIRDGEQIMRWEVQNPVSALDYSSPLQWRNRGKLVIAETEAISVWDVNSLHPEAQLTISSSGRKISAFHINNTDAEVGGGVRQRVSSMDAEGNDGVFCTTDSINIMDFRNPSGIGAKIPKLGVNAQCVSSRGDSVFIGCTNQKPSSVKKPHLASSSSSQVQQFSLRKQRLVSTYSLPDSNSHSHHSAITQVWGNSNFVMATSGMGLFVFDTAKEETLQHPLTGDCGNLQTVREIIGPNDMYCPSFDYSSSRVLIISRDQQQNLRKDKTANQIAKPMRQLTRQISSAMSDFAKDAWRKYLIQLQTHPLRTKAITAGVLAGCSDAIAQKISGVKRIQFRRLLLLALYGLCYGGPFGHFFHKLMDAIFKEKKDNTTVAKKVLLEQLTSSPWNNFLFMSYYGLVVEGRPWKLVKQKVGKDYSTIQFTAWKFWPVVGWINYQYVPLQFRVLFGSFIGSCWGIFLNLKARSAVIKNA</sequence>
<organism evidence="8 9">
    <name type="scientific">Thlaspi arvense</name>
    <name type="common">Field penny-cress</name>
    <dbReference type="NCBI Taxonomy" id="13288"/>
    <lineage>
        <taxon>Eukaryota</taxon>
        <taxon>Viridiplantae</taxon>
        <taxon>Streptophyta</taxon>
        <taxon>Embryophyta</taxon>
        <taxon>Tracheophyta</taxon>
        <taxon>Spermatophyta</taxon>
        <taxon>Magnoliopsida</taxon>
        <taxon>eudicotyledons</taxon>
        <taxon>Gunneridae</taxon>
        <taxon>Pentapetalae</taxon>
        <taxon>rosids</taxon>
        <taxon>malvids</taxon>
        <taxon>Brassicales</taxon>
        <taxon>Brassicaceae</taxon>
        <taxon>Thlaspideae</taxon>
        <taxon>Thlaspi</taxon>
    </lineage>
</organism>
<feature type="non-terminal residue" evidence="8">
    <location>
        <position position="1116"/>
    </location>
</feature>
<dbReference type="GO" id="GO:0016020">
    <property type="term" value="C:membrane"/>
    <property type="evidence" value="ECO:0007669"/>
    <property type="project" value="UniProtKB-SubCell"/>
</dbReference>
<feature type="compositionally biased region" description="Basic residues" evidence="6">
    <location>
        <begin position="1"/>
        <end position="10"/>
    </location>
</feature>